<dbReference type="OrthoDB" id="1822970at2"/>
<name>A0A1H6L650_RUMFL</name>
<accession>A0A1H6L650</accession>
<dbReference type="RefSeq" id="WP_074718536.1">
    <property type="nucleotide sequence ID" value="NZ_FNWV01000014.1"/>
</dbReference>
<dbReference type="Proteomes" id="UP000183190">
    <property type="component" value="Unassembled WGS sequence"/>
</dbReference>
<keyword evidence="1" id="KW-0472">Membrane</keyword>
<protein>
    <submittedName>
        <fullName evidence="2">Uncharacterized protein</fullName>
    </submittedName>
</protein>
<reference evidence="2 3" key="1">
    <citation type="submission" date="2016-10" db="EMBL/GenBank/DDBJ databases">
        <authorList>
            <person name="de Groot N.N."/>
        </authorList>
    </citation>
    <scope>NUCLEOTIDE SEQUENCE [LARGE SCALE GENOMIC DNA]</scope>
    <source>
        <strain evidence="2 3">YAD2003</strain>
    </source>
</reference>
<feature type="transmembrane region" description="Helical" evidence="1">
    <location>
        <begin position="6"/>
        <end position="27"/>
    </location>
</feature>
<evidence type="ECO:0000313" key="2">
    <source>
        <dbReference type="EMBL" id="SEH81373.1"/>
    </source>
</evidence>
<evidence type="ECO:0000256" key="1">
    <source>
        <dbReference type="SAM" id="Phobius"/>
    </source>
</evidence>
<dbReference type="EMBL" id="FNWV01000014">
    <property type="protein sequence ID" value="SEH81373.1"/>
    <property type="molecule type" value="Genomic_DNA"/>
</dbReference>
<proteinExistence type="predicted"/>
<keyword evidence="1" id="KW-1133">Transmembrane helix</keyword>
<feature type="transmembrane region" description="Helical" evidence="1">
    <location>
        <begin position="61"/>
        <end position="79"/>
    </location>
</feature>
<evidence type="ECO:0000313" key="3">
    <source>
        <dbReference type="Proteomes" id="UP000183190"/>
    </source>
</evidence>
<gene>
    <name evidence="2" type="ORF">SAMN02910265_02839</name>
</gene>
<keyword evidence="1" id="KW-0812">Transmembrane</keyword>
<organism evidence="2 3">
    <name type="scientific">Ruminococcus flavefaciens</name>
    <dbReference type="NCBI Taxonomy" id="1265"/>
    <lineage>
        <taxon>Bacteria</taxon>
        <taxon>Bacillati</taxon>
        <taxon>Bacillota</taxon>
        <taxon>Clostridia</taxon>
        <taxon>Eubacteriales</taxon>
        <taxon>Oscillospiraceae</taxon>
        <taxon>Ruminococcus</taxon>
    </lineage>
</organism>
<feature type="transmembrane region" description="Helical" evidence="1">
    <location>
        <begin position="34"/>
        <end position="55"/>
    </location>
</feature>
<sequence length="155" mass="17458">MSTFFTVVLIILCTVTLIYDICCFISWSKAKEKAFISNIWSFGLIIILGVNGFLLNNTVHSVLMVLLAIFLIPFVVICLSPEGLRNAIFANKGITPVQSLSYEYGKGLFGMEKLDLFMNDKKFANGFNLGIKRKKTVKMLADWYGKHGYENPLTK</sequence>
<dbReference type="AlphaFoldDB" id="A0A1H6L650"/>